<protein>
    <submittedName>
        <fullName evidence="1">Uncharacterized protein</fullName>
    </submittedName>
</protein>
<evidence type="ECO:0000313" key="2">
    <source>
        <dbReference type="Proteomes" id="UP000245768"/>
    </source>
</evidence>
<sequence>MHFAACRTARDLGAFFSGDWMLTVGPTLHHTGQQQQYGGQQYGGQQYGGQQPYGGQQGYGGQQQGYYVSICVVPAARLKMSNLSAPFRLPASSTTTASIRATWLLPAGSTPARLRSAASAEGRRCGGWRRLLRLLGRSLPVLLRRRDVPGLHVLDALLAYAPRAFFRQPANLSRCSSLLSSFSSDLFHLLLRQGQCA</sequence>
<dbReference type="AlphaFoldDB" id="A0A316YUL0"/>
<evidence type="ECO:0000313" key="1">
    <source>
        <dbReference type="EMBL" id="PWN92959.1"/>
    </source>
</evidence>
<dbReference type="Proteomes" id="UP000245768">
    <property type="component" value="Unassembled WGS sequence"/>
</dbReference>
<dbReference type="GeneID" id="37039782"/>
<organism evidence="1 2">
    <name type="scientific">Acaromyces ingoldii</name>
    <dbReference type="NCBI Taxonomy" id="215250"/>
    <lineage>
        <taxon>Eukaryota</taxon>
        <taxon>Fungi</taxon>
        <taxon>Dikarya</taxon>
        <taxon>Basidiomycota</taxon>
        <taxon>Ustilaginomycotina</taxon>
        <taxon>Exobasidiomycetes</taxon>
        <taxon>Exobasidiales</taxon>
        <taxon>Cryptobasidiaceae</taxon>
        <taxon>Acaromyces</taxon>
    </lineage>
</organism>
<name>A0A316YUL0_9BASI</name>
<reference evidence="1 2" key="1">
    <citation type="journal article" date="2018" name="Mol. Biol. Evol.">
        <title>Broad Genomic Sampling Reveals a Smut Pathogenic Ancestry of the Fungal Clade Ustilaginomycotina.</title>
        <authorList>
            <person name="Kijpornyongpan T."/>
            <person name="Mondo S.J."/>
            <person name="Barry K."/>
            <person name="Sandor L."/>
            <person name="Lee J."/>
            <person name="Lipzen A."/>
            <person name="Pangilinan J."/>
            <person name="LaButti K."/>
            <person name="Hainaut M."/>
            <person name="Henrissat B."/>
            <person name="Grigoriev I.V."/>
            <person name="Spatafora J.W."/>
            <person name="Aime M.C."/>
        </authorList>
    </citation>
    <scope>NUCLEOTIDE SEQUENCE [LARGE SCALE GENOMIC DNA]</scope>
    <source>
        <strain evidence="1 2">MCA 4198</strain>
    </source>
</reference>
<accession>A0A316YUL0</accession>
<gene>
    <name evidence="1" type="ORF">FA10DRAFT_11044</name>
</gene>
<proteinExistence type="predicted"/>
<dbReference type="RefSeq" id="XP_025380157.1">
    <property type="nucleotide sequence ID" value="XM_025517866.1"/>
</dbReference>
<dbReference type="InParanoid" id="A0A316YUL0"/>
<keyword evidence="2" id="KW-1185">Reference proteome</keyword>
<dbReference type="EMBL" id="KZ819634">
    <property type="protein sequence ID" value="PWN92959.1"/>
    <property type="molecule type" value="Genomic_DNA"/>
</dbReference>